<keyword evidence="1" id="KW-0472">Membrane</keyword>
<feature type="domain" description="DUF7933" evidence="4">
    <location>
        <begin position="276"/>
        <end position="388"/>
    </location>
</feature>
<evidence type="ECO:0000256" key="1">
    <source>
        <dbReference type="SAM" id="Phobius"/>
    </source>
</evidence>
<reference evidence="5 6" key="1">
    <citation type="submission" date="2024-06" db="EMBL/GenBank/DDBJ databases">
        <title>Sorghum-associated microbial communities from plants grown in Nebraska, USA.</title>
        <authorList>
            <person name="Schachtman D."/>
        </authorList>
    </citation>
    <scope>NUCLEOTIDE SEQUENCE [LARGE SCALE GENOMIC DNA]</scope>
    <source>
        <strain evidence="5 6">2709</strain>
    </source>
</reference>
<feature type="domain" description="IPTL-CTERM protein sorting" evidence="3">
    <location>
        <begin position="737"/>
        <end position="764"/>
    </location>
</feature>
<sequence>MSLIYKNFAIKFFGILMVSFIGNVALAVPGVPQAPTVIWKEDFQNLPVPNASMGGIDLLTYLGASPAGQMYTADPAWRMSSNHCNGIVTAFDMNPSSSASISACAGNTVAWRGTQQFAQALGMLRGQDPATTAKSNYAVSAYTEGANPGVGGVIFRTINNIPLSIANRFLITSIDTAATSCVTNPATLAFSLISQSNVELPISTATVSVCAGSTIVNVNDPAGGSGTAINRVKTSVSPAAIGFSGSSVGYIVRNQQGSGTGNDFAFDNPTILDASPQLDKSFSPATVPLGNTSNIQFTITNTNDLLAKNGWSFTDTLSSGLTVAGNATTTCPLGISIIAPVGGNSITVTGNLDSGMASCTVTVAVLANAANTFTNNETNITSSFLTPPQPNTTNQLVVTPSADMQATGTTLPSTVIAGQTVTGTITCTNAGPSAAADATCTIPGLPAGSTVVCTPSSPTVSPLPKSGVISCQVSYVAPGTGAVSATLTAGSSTPDPVPTNNTQPYSATITPSADMQATGTTLPGTVTAGQTVTGTISCSNAGPSIAADATCTIPGLPAGATVVCTPSSPTLSPLPVFGVISCEVSYIAPTTGSIAATVTAASSTLDTVPSNNTQPYSATITPSADMQVTENTLPTTFSAGQTITGTVTCTNAGPSEAVAASCSISGLPVGATVICNPSSPTATPLGTTNSMTCAVSYVAPDSGFVNATITAGSSTSDPLPSNNTQPYAASSKLLTIAPVPTLSQWTLMILSFVLAGFAVRGSRRFRAH</sequence>
<evidence type="ECO:0008006" key="7">
    <source>
        <dbReference type="Google" id="ProtNLM"/>
    </source>
</evidence>
<evidence type="ECO:0000259" key="2">
    <source>
        <dbReference type="Pfam" id="PF01345"/>
    </source>
</evidence>
<dbReference type="Pfam" id="PF01345">
    <property type="entry name" value="DUF11"/>
    <property type="match status" value="1"/>
</dbReference>
<evidence type="ECO:0000313" key="5">
    <source>
        <dbReference type="EMBL" id="MET4576865.1"/>
    </source>
</evidence>
<dbReference type="Pfam" id="PF25564">
    <property type="entry name" value="DUF7933"/>
    <property type="match status" value="1"/>
</dbReference>
<dbReference type="EMBL" id="JBEPSH010000003">
    <property type="protein sequence ID" value="MET4576865.1"/>
    <property type="molecule type" value="Genomic_DNA"/>
</dbReference>
<dbReference type="Pfam" id="PF18203">
    <property type="entry name" value="IPTL-CTERM"/>
    <property type="match status" value="1"/>
</dbReference>
<evidence type="ECO:0000313" key="6">
    <source>
        <dbReference type="Proteomes" id="UP001549320"/>
    </source>
</evidence>
<accession>A0ABV2Q789</accession>
<protein>
    <recommendedName>
        <fullName evidence="7">IPTL-CTERM protein sorting domain-containing protein</fullName>
    </recommendedName>
</protein>
<name>A0ABV2Q789_9BURK</name>
<feature type="transmembrane region" description="Helical" evidence="1">
    <location>
        <begin position="742"/>
        <end position="759"/>
    </location>
</feature>
<dbReference type="NCBIfam" id="TIGR04174">
    <property type="entry name" value="IPTL_CTERM"/>
    <property type="match status" value="1"/>
</dbReference>
<dbReference type="InterPro" id="IPR057693">
    <property type="entry name" value="DUF7933"/>
</dbReference>
<evidence type="ECO:0000259" key="4">
    <source>
        <dbReference type="Pfam" id="PF25564"/>
    </source>
</evidence>
<dbReference type="Gene3D" id="2.60.40.10">
    <property type="entry name" value="Immunoglobulins"/>
    <property type="match status" value="1"/>
</dbReference>
<gene>
    <name evidence="5" type="ORF">ABIE13_001974</name>
</gene>
<keyword evidence="6" id="KW-1185">Reference proteome</keyword>
<dbReference type="InterPro" id="IPR001434">
    <property type="entry name" value="OmcB-like_DUF11"/>
</dbReference>
<keyword evidence="1" id="KW-0812">Transmembrane</keyword>
<evidence type="ECO:0000259" key="3">
    <source>
        <dbReference type="Pfam" id="PF18203"/>
    </source>
</evidence>
<organism evidence="5 6">
    <name type="scientific">Ottowia thiooxydans</name>
    <dbReference type="NCBI Taxonomy" id="219182"/>
    <lineage>
        <taxon>Bacteria</taxon>
        <taxon>Pseudomonadati</taxon>
        <taxon>Pseudomonadota</taxon>
        <taxon>Betaproteobacteria</taxon>
        <taxon>Burkholderiales</taxon>
        <taxon>Comamonadaceae</taxon>
        <taxon>Ottowia</taxon>
    </lineage>
</organism>
<comment type="caution">
    <text evidence="5">The sequence shown here is derived from an EMBL/GenBank/DDBJ whole genome shotgun (WGS) entry which is preliminary data.</text>
</comment>
<keyword evidence="1" id="KW-1133">Transmembrane helix</keyword>
<proteinExistence type="predicted"/>
<dbReference type="InterPro" id="IPR013783">
    <property type="entry name" value="Ig-like_fold"/>
</dbReference>
<feature type="domain" description="DUF11" evidence="2">
    <location>
        <begin position="403"/>
        <end position="503"/>
    </location>
</feature>
<dbReference type="RefSeq" id="WP_354442919.1">
    <property type="nucleotide sequence ID" value="NZ_JBEPSH010000003.1"/>
</dbReference>
<dbReference type="InterPro" id="IPR026442">
    <property type="entry name" value="IPTL_CTERM"/>
</dbReference>
<dbReference type="Proteomes" id="UP001549320">
    <property type="component" value="Unassembled WGS sequence"/>
</dbReference>